<evidence type="ECO:0000256" key="5">
    <source>
        <dbReference type="ARBA" id="ARBA00023136"/>
    </source>
</evidence>
<sequence length="156" mass="17363">MSSLYPSVPHFAIEESVVKPSLLSKYGVNGFPTLFVLNSTMRARYHGSRTLSSLLAFYMDVTGIEAESFDKTSLDKMDTSVHENGNEQQHRAGNVPVYVGKIAGKFAPARNISGIGHFIRGSPVTLPKLPIYRHFCSICSKNTFRVRSLWEHPFGI</sequence>
<keyword evidence="5" id="KW-0472">Membrane</keyword>
<dbReference type="SUPFAM" id="SSF52833">
    <property type="entry name" value="Thioredoxin-like"/>
    <property type="match status" value="1"/>
</dbReference>
<comment type="subcellular location">
    <subcellularLocation>
        <location evidence="1">Membrane</location>
        <topology evidence="1">Single-pass membrane protein</topology>
    </subcellularLocation>
</comment>
<dbReference type="AlphaFoldDB" id="A0AA38U5P6"/>
<name>A0AA38U5P6_9ASTR</name>
<keyword evidence="4" id="KW-1133">Transmembrane helix</keyword>
<comment type="caution">
    <text evidence="7">The sequence shown here is derived from an EMBL/GenBank/DDBJ whole genome shotgun (WGS) entry which is preliminary data.</text>
</comment>
<evidence type="ECO:0000313" key="8">
    <source>
        <dbReference type="Proteomes" id="UP001172457"/>
    </source>
</evidence>
<evidence type="ECO:0000313" key="7">
    <source>
        <dbReference type="EMBL" id="KAJ9567671.1"/>
    </source>
</evidence>
<proteinExistence type="predicted"/>
<keyword evidence="3" id="KW-0732">Signal</keyword>
<gene>
    <name evidence="7" type="ORF">OSB04_003637</name>
</gene>
<dbReference type="Proteomes" id="UP001172457">
    <property type="component" value="Chromosome 1"/>
</dbReference>
<accession>A0AA38U5P6</accession>
<dbReference type="EMBL" id="JARYMX010000001">
    <property type="protein sequence ID" value="KAJ9567671.1"/>
    <property type="molecule type" value="Genomic_DNA"/>
</dbReference>
<dbReference type="InterPro" id="IPR036249">
    <property type="entry name" value="Thioredoxin-like_sf"/>
</dbReference>
<evidence type="ECO:0000256" key="2">
    <source>
        <dbReference type="ARBA" id="ARBA00022692"/>
    </source>
</evidence>
<keyword evidence="8" id="KW-1185">Reference proteome</keyword>
<evidence type="ECO:0008006" key="9">
    <source>
        <dbReference type="Google" id="ProtNLM"/>
    </source>
</evidence>
<keyword evidence="6" id="KW-0325">Glycoprotein</keyword>
<dbReference type="PANTHER" id="PTHR46854:SF3">
    <property type="entry name" value="THIOREDOXIN-LIKE FOLD PROTEIN-RELATED"/>
    <property type="match status" value="1"/>
</dbReference>
<evidence type="ECO:0000256" key="3">
    <source>
        <dbReference type="ARBA" id="ARBA00022729"/>
    </source>
</evidence>
<organism evidence="7 8">
    <name type="scientific">Centaurea solstitialis</name>
    <name type="common">yellow star-thistle</name>
    <dbReference type="NCBI Taxonomy" id="347529"/>
    <lineage>
        <taxon>Eukaryota</taxon>
        <taxon>Viridiplantae</taxon>
        <taxon>Streptophyta</taxon>
        <taxon>Embryophyta</taxon>
        <taxon>Tracheophyta</taxon>
        <taxon>Spermatophyta</taxon>
        <taxon>Magnoliopsida</taxon>
        <taxon>eudicotyledons</taxon>
        <taxon>Gunneridae</taxon>
        <taxon>Pentapetalae</taxon>
        <taxon>asterids</taxon>
        <taxon>campanulids</taxon>
        <taxon>Asterales</taxon>
        <taxon>Asteraceae</taxon>
        <taxon>Carduoideae</taxon>
        <taxon>Cardueae</taxon>
        <taxon>Centaureinae</taxon>
        <taxon>Centaurea</taxon>
    </lineage>
</organism>
<evidence type="ECO:0000256" key="6">
    <source>
        <dbReference type="ARBA" id="ARBA00023180"/>
    </source>
</evidence>
<evidence type="ECO:0000256" key="1">
    <source>
        <dbReference type="ARBA" id="ARBA00004167"/>
    </source>
</evidence>
<protein>
    <recommendedName>
        <fullName evidence="9">Thioredoxin domain-containing protein</fullName>
    </recommendedName>
</protein>
<reference evidence="7" key="1">
    <citation type="submission" date="2023-03" db="EMBL/GenBank/DDBJ databases">
        <title>Chromosome-scale reference genome and RAD-based genetic map of yellow starthistle (Centaurea solstitialis) reveal putative structural variation and QTLs associated with invader traits.</title>
        <authorList>
            <person name="Reatini B."/>
            <person name="Cang F.A."/>
            <person name="Jiang Q."/>
            <person name="Mckibben M.T.W."/>
            <person name="Barker M.S."/>
            <person name="Rieseberg L.H."/>
            <person name="Dlugosch K.M."/>
        </authorList>
    </citation>
    <scope>NUCLEOTIDE SEQUENCE</scope>
    <source>
        <strain evidence="7">CAN-66</strain>
        <tissue evidence="7">Leaf</tissue>
    </source>
</reference>
<dbReference type="GO" id="GO:0016020">
    <property type="term" value="C:membrane"/>
    <property type="evidence" value="ECO:0007669"/>
    <property type="project" value="UniProtKB-SubCell"/>
</dbReference>
<dbReference type="PANTHER" id="PTHR46854">
    <property type="entry name" value="5'-ADENYLYLSULFATE REDUCTASE-LIKE 4-RELATED"/>
    <property type="match status" value="1"/>
</dbReference>
<keyword evidence="2" id="KW-0812">Transmembrane</keyword>
<evidence type="ECO:0000256" key="4">
    <source>
        <dbReference type="ARBA" id="ARBA00022989"/>
    </source>
</evidence>
<dbReference type="InterPro" id="IPR044606">
    <property type="entry name" value="APRL4/6"/>
</dbReference>
<dbReference type="Gene3D" id="3.40.30.10">
    <property type="entry name" value="Glutaredoxin"/>
    <property type="match status" value="1"/>
</dbReference>